<evidence type="ECO:0000256" key="1">
    <source>
        <dbReference type="ARBA" id="ARBA00005575"/>
    </source>
</evidence>
<dbReference type="PROSITE" id="PS00108">
    <property type="entry name" value="PROTEIN_KINASE_ST"/>
    <property type="match status" value="1"/>
</dbReference>
<keyword evidence="9" id="KW-1185">Reference proteome</keyword>
<dbReference type="Proteomes" id="UP000572817">
    <property type="component" value="Unassembled WGS sequence"/>
</dbReference>
<evidence type="ECO:0000256" key="3">
    <source>
        <dbReference type="ARBA" id="ARBA00022840"/>
    </source>
</evidence>
<dbReference type="InterPro" id="IPR000253">
    <property type="entry name" value="FHA_dom"/>
</dbReference>
<keyword evidence="8" id="KW-0808">Transferase</keyword>
<evidence type="ECO:0000259" key="7">
    <source>
        <dbReference type="PROSITE" id="PS50011"/>
    </source>
</evidence>
<dbReference type="GO" id="GO:0005524">
    <property type="term" value="F:ATP binding"/>
    <property type="evidence" value="ECO:0007669"/>
    <property type="project" value="UniProtKB-UniRule"/>
</dbReference>
<comment type="similarity">
    <text evidence="1">Belongs to the protein kinase superfamily. CAMK Ser/Thr protein kinase family. CHEK2 subfamily.</text>
</comment>
<evidence type="ECO:0000259" key="6">
    <source>
        <dbReference type="PROSITE" id="PS50006"/>
    </source>
</evidence>
<dbReference type="Gene3D" id="3.30.200.20">
    <property type="entry name" value="Phosphorylase Kinase, domain 1"/>
    <property type="match status" value="1"/>
</dbReference>
<keyword evidence="5" id="KW-0723">Serine/threonine-protein kinase</keyword>
<feature type="domain" description="FHA" evidence="6">
    <location>
        <begin position="23"/>
        <end position="80"/>
    </location>
</feature>
<dbReference type="SUPFAM" id="SSF56112">
    <property type="entry name" value="Protein kinase-like (PK-like)"/>
    <property type="match status" value="1"/>
</dbReference>
<dbReference type="SUPFAM" id="SSF49879">
    <property type="entry name" value="SMAD/FHA domain"/>
    <property type="match status" value="1"/>
</dbReference>
<dbReference type="InterPro" id="IPR000719">
    <property type="entry name" value="Prot_kinase_dom"/>
</dbReference>
<evidence type="ECO:0000313" key="8">
    <source>
        <dbReference type="EMBL" id="KAF4303443.1"/>
    </source>
</evidence>
<accession>A0A8H4INV8</accession>
<dbReference type="InterPro" id="IPR008984">
    <property type="entry name" value="SMAD_FHA_dom_sf"/>
</dbReference>
<dbReference type="InterPro" id="IPR017441">
    <property type="entry name" value="Protein_kinase_ATP_BS"/>
</dbReference>
<dbReference type="PROSITE" id="PS50006">
    <property type="entry name" value="FHA_DOMAIN"/>
    <property type="match status" value="1"/>
</dbReference>
<dbReference type="InterPro" id="IPR008271">
    <property type="entry name" value="Ser/Thr_kinase_AS"/>
</dbReference>
<reference evidence="8" key="1">
    <citation type="submission" date="2020-04" db="EMBL/GenBank/DDBJ databases">
        <title>Genome Assembly and Annotation of Botryosphaeria dothidea sdau 11-99, a Latent Pathogen of Apple Fruit Ring Rot in China.</title>
        <authorList>
            <person name="Yu C."/>
            <person name="Diao Y."/>
            <person name="Lu Q."/>
            <person name="Zhao J."/>
            <person name="Cui S."/>
            <person name="Peng C."/>
            <person name="He B."/>
            <person name="Liu H."/>
        </authorList>
    </citation>
    <scope>NUCLEOTIDE SEQUENCE [LARGE SCALE GENOMIC DNA]</scope>
    <source>
        <strain evidence="8">Sdau11-99</strain>
    </source>
</reference>
<dbReference type="AlphaFoldDB" id="A0A8H4INV8"/>
<organism evidence="8 9">
    <name type="scientific">Botryosphaeria dothidea</name>
    <dbReference type="NCBI Taxonomy" id="55169"/>
    <lineage>
        <taxon>Eukaryota</taxon>
        <taxon>Fungi</taxon>
        <taxon>Dikarya</taxon>
        <taxon>Ascomycota</taxon>
        <taxon>Pezizomycotina</taxon>
        <taxon>Dothideomycetes</taxon>
        <taxon>Dothideomycetes incertae sedis</taxon>
        <taxon>Botryosphaeriales</taxon>
        <taxon>Botryosphaeriaceae</taxon>
        <taxon>Botryosphaeria</taxon>
    </lineage>
</organism>
<dbReference type="SMART" id="SM00220">
    <property type="entry name" value="S_TKc"/>
    <property type="match status" value="1"/>
</dbReference>
<dbReference type="PROSITE" id="PS00107">
    <property type="entry name" value="PROTEIN_KINASE_ATP"/>
    <property type="match status" value="1"/>
</dbReference>
<dbReference type="Pfam" id="PF00069">
    <property type="entry name" value="Pkinase"/>
    <property type="match status" value="1"/>
</dbReference>
<dbReference type="PANTHER" id="PTHR24347">
    <property type="entry name" value="SERINE/THREONINE-PROTEIN KINASE"/>
    <property type="match status" value="1"/>
</dbReference>
<feature type="domain" description="Protein kinase" evidence="7">
    <location>
        <begin position="141"/>
        <end position="424"/>
    </location>
</feature>
<dbReference type="EMBL" id="WWBZ02000062">
    <property type="protein sequence ID" value="KAF4303443.1"/>
    <property type="molecule type" value="Genomic_DNA"/>
</dbReference>
<feature type="binding site" evidence="4">
    <location>
        <position position="170"/>
    </location>
    <ligand>
        <name>ATP</name>
        <dbReference type="ChEBI" id="CHEBI:30616"/>
    </ligand>
</feature>
<dbReference type="Gene3D" id="1.10.510.10">
    <property type="entry name" value="Transferase(Phosphotransferase) domain 1"/>
    <property type="match status" value="1"/>
</dbReference>
<protein>
    <submittedName>
        <fullName evidence="8">Camk protein kinase</fullName>
    </submittedName>
</protein>
<dbReference type="Gene3D" id="2.60.200.20">
    <property type="match status" value="1"/>
</dbReference>
<name>A0A8H4INV8_9PEZI</name>
<dbReference type="PROSITE" id="PS50011">
    <property type="entry name" value="PROTEIN_KINASE_DOM"/>
    <property type="match status" value="1"/>
</dbReference>
<keyword evidence="8" id="KW-0418">Kinase</keyword>
<evidence type="ECO:0000313" key="9">
    <source>
        <dbReference type="Proteomes" id="UP000572817"/>
    </source>
</evidence>
<dbReference type="InterPro" id="IPR011009">
    <property type="entry name" value="Kinase-like_dom_sf"/>
</dbReference>
<proteinExistence type="inferred from homology"/>
<evidence type="ECO:0000256" key="2">
    <source>
        <dbReference type="ARBA" id="ARBA00022741"/>
    </source>
</evidence>
<keyword evidence="2 4" id="KW-0547">Nucleotide-binding</keyword>
<dbReference type="OrthoDB" id="74764at2759"/>
<comment type="caution">
    <text evidence="8">The sequence shown here is derived from an EMBL/GenBank/DDBJ whole genome shotgun (WGS) entry which is preliminary data.</text>
</comment>
<keyword evidence="3 4" id="KW-0067">ATP-binding</keyword>
<gene>
    <name evidence="8" type="ORF">GTA08_BOTSDO08869</name>
</gene>
<sequence length="445" mass="51021">MANSLTYIVDLKTQIPIYARDEFSLGRDSPQLEHAHGTISKRHVKFHCIVFEDDGQWSIPPLVYAEDVSTNGTYLRRAQTPVEDQPDPRGILMRSSIRITLLEENDELWFHPSVFLRYHVNKDLEGEDPPFPSAVIGRRFQVEKRKIGEGGHGAVHIAVHRKTQRQLACKIVPLDIVRQQQNFCEEKLTQEFEILRDLDHPNIIRLEKVFHSHTNLYIFQELVPGGDLFSFMDKSHPAGVSAIEAAVIVQQILRGVDYLHEHGIVHRDLKPDNILLSSTKGGCRVVITDFGQSRYLPNSEHSVQSLTRRMNTLVGTVGYIAPEVYRRNPKIIPESGYSKAVDIWSVGCITSYLVCGKPIFRDGHDENSDRAIQNRSIECNLDLLDDDSFWQNVGRRAKDFIRRSLVLDEDVRMTAKQALQHEWFSNPTHADEFEAVYQHAIQDWI</sequence>
<dbReference type="GO" id="GO:0004674">
    <property type="term" value="F:protein serine/threonine kinase activity"/>
    <property type="evidence" value="ECO:0007669"/>
    <property type="project" value="UniProtKB-KW"/>
</dbReference>
<evidence type="ECO:0000256" key="4">
    <source>
        <dbReference type="PROSITE-ProRule" id="PRU10141"/>
    </source>
</evidence>
<evidence type="ECO:0000256" key="5">
    <source>
        <dbReference type="RuleBase" id="RU000304"/>
    </source>
</evidence>